<keyword evidence="3" id="KW-1185">Reference proteome</keyword>
<dbReference type="RefSeq" id="WP_275635122.1">
    <property type="nucleotide sequence ID" value="NZ_JARGYD010000020.1"/>
</dbReference>
<proteinExistence type="predicted"/>
<name>A0ABV7GUJ6_9RHOB</name>
<reference evidence="3" key="1">
    <citation type="journal article" date="2019" name="Int. J. Syst. Evol. Microbiol.">
        <title>The Global Catalogue of Microorganisms (GCM) 10K type strain sequencing project: providing services to taxonomists for standard genome sequencing and annotation.</title>
        <authorList>
            <consortium name="The Broad Institute Genomics Platform"/>
            <consortium name="The Broad Institute Genome Sequencing Center for Infectious Disease"/>
            <person name="Wu L."/>
            <person name="Ma J."/>
        </authorList>
    </citation>
    <scope>NUCLEOTIDE SEQUENCE [LARGE SCALE GENOMIC DNA]</scope>
    <source>
        <strain evidence="3">KCTC 52366</strain>
    </source>
</reference>
<evidence type="ECO:0000313" key="3">
    <source>
        <dbReference type="Proteomes" id="UP001595632"/>
    </source>
</evidence>
<keyword evidence="1" id="KW-0732">Signal</keyword>
<dbReference type="EMBL" id="JBHRTB010000010">
    <property type="protein sequence ID" value="MFC3145324.1"/>
    <property type="molecule type" value="Genomic_DNA"/>
</dbReference>
<feature type="chain" id="PRO_5046516253" description="HdeA/HdeB family protein" evidence="1">
    <location>
        <begin position="18"/>
        <end position="107"/>
    </location>
</feature>
<feature type="signal peptide" evidence="1">
    <location>
        <begin position="1"/>
        <end position="17"/>
    </location>
</feature>
<comment type="caution">
    <text evidence="2">The sequence shown here is derived from an EMBL/GenBank/DDBJ whole genome shotgun (WGS) entry which is preliminary data.</text>
</comment>
<evidence type="ECO:0000256" key="1">
    <source>
        <dbReference type="SAM" id="SignalP"/>
    </source>
</evidence>
<evidence type="ECO:0000313" key="2">
    <source>
        <dbReference type="EMBL" id="MFC3145324.1"/>
    </source>
</evidence>
<dbReference type="Proteomes" id="UP001595632">
    <property type="component" value="Unassembled WGS sequence"/>
</dbReference>
<organism evidence="2 3">
    <name type="scientific">Psychromarinibacter halotolerans</name>
    <dbReference type="NCBI Taxonomy" id="1775175"/>
    <lineage>
        <taxon>Bacteria</taxon>
        <taxon>Pseudomonadati</taxon>
        <taxon>Pseudomonadota</taxon>
        <taxon>Alphaproteobacteria</taxon>
        <taxon>Rhodobacterales</taxon>
        <taxon>Paracoccaceae</taxon>
        <taxon>Psychromarinibacter</taxon>
    </lineage>
</organism>
<gene>
    <name evidence="2" type="ORF">ACFOGP_21570</name>
</gene>
<evidence type="ECO:0008006" key="4">
    <source>
        <dbReference type="Google" id="ProtNLM"/>
    </source>
</evidence>
<protein>
    <recommendedName>
        <fullName evidence="4">HdeA/HdeB family protein</fullName>
    </recommendedName>
</protein>
<accession>A0ABV7GUJ6</accession>
<sequence>MRLAALISLLLAPPAAAQLAIDRDTASAIIEHVWTDLSCGDFLDDTANADTDDAAYLQLMAALTYLEAAAQGAQVDKGKTRMFLMLACMSKRDAGFSDTVLQIVRPR</sequence>